<evidence type="ECO:0000313" key="9">
    <source>
        <dbReference type="Proteomes" id="UP000296284"/>
    </source>
</evidence>
<feature type="transmembrane region" description="Helical" evidence="6">
    <location>
        <begin position="126"/>
        <end position="149"/>
    </location>
</feature>
<feature type="transmembrane region" description="Helical" evidence="6">
    <location>
        <begin position="216"/>
        <end position="235"/>
    </location>
</feature>
<evidence type="ECO:0000256" key="3">
    <source>
        <dbReference type="ARBA" id="ARBA00022692"/>
    </source>
</evidence>
<feature type="domain" description="EAL" evidence="7">
    <location>
        <begin position="493"/>
        <end position="744"/>
    </location>
</feature>
<feature type="transmembrane region" description="Helical" evidence="6">
    <location>
        <begin position="301"/>
        <end position="318"/>
    </location>
</feature>
<dbReference type="PANTHER" id="PTHR33121">
    <property type="entry name" value="CYCLIC DI-GMP PHOSPHODIESTERASE PDEF"/>
    <property type="match status" value="1"/>
</dbReference>
<dbReference type="Pfam" id="PF00563">
    <property type="entry name" value="EAL"/>
    <property type="match status" value="1"/>
</dbReference>
<dbReference type="SUPFAM" id="SSF141868">
    <property type="entry name" value="EAL domain-like"/>
    <property type="match status" value="1"/>
</dbReference>
<feature type="transmembrane region" description="Helical" evidence="6">
    <location>
        <begin position="14"/>
        <end position="32"/>
    </location>
</feature>
<evidence type="ECO:0000256" key="5">
    <source>
        <dbReference type="ARBA" id="ARBA00023136"/>
    </source>
</evidence>
<dbReference type="InterPro" id="IPR000160">
    <property type="entry name" value="GGDEF_dom"/>
</dbReference>
<keyword evidence="5 6" id="KW-0472">Membrane</keyword>
<dbReference type="EMBL" id="CP038469">
    <property type="protein sequence ID" value="QBX83120.1"/>
    <property type="molecule type" value="Genomic_DNA"/>
</dbReference>
<gene>
    <name evidence="8" type="ORF">E4Z61_23320</name>
</gene>
<evidence type="ECO:0000256" key="1">
    <source>
        <dbReference type="ARBA" id="ARBA00004651"/>
    </source>
</evidence>
<dbReference type="PANTHER" id="PTHR33121:SF64">
    <property type="entry name" value="CYCLIC DI-GMP PHOSPHODIESTERASE PDEF"/>
    <property type="match status" value="1"/>
</dbReference>
<dbReference type="CDD" id="cd01948">
    <property type="entry name" value="EAL"/>
    <property type="match status" value="1"/>
</dbReference>
<feature type="transmembrane region" description="Helical" evidence="6">
    <location>
        <begin position="44"/>
        <end position="74"/>
    </location>
</feature>
<comment type="subcellular location">
    <subcellularLocation>
        <location evidence="1">Cell membrane</location>
        <topology evidence="1">Multi-pass membrane protein</topology>
    </subcellularLocation>
</comment>
<evidence type="ECO:0000259" key="7">
    <source>
        <dbReference type="PROSITE" id="PS50883"/>
    </source>
</evidence>
<accession>A0ABX5TCY3</accession>
<keyword evidence="2" id="KW-1003">Cell membrane</keyword>
<protein>
    <submittedName>
        <fullName evidence="8">Sensor domain-containing phosphodiesterase</fullName>
    </submittedName>
</protein>
<feature type="transmembrane region" description="Helical" evidence="6">
    <location>
        <begin position="86"/>
        <end position="106"/>
    </location>
</feature>
<reference evidence="8 9" key="1">
    <citation type="submission" date="2019-03" db="EMBL/GenBank/DDBJ databases">
        <title>Complete genome sequence of Citrobacter sp. SNU WT2 isolated from diseased rainbow trout.</title>
        <authorList>
            <person name="Oh W.T."/>
            <person name="Park S.C."/>
        </authorList>
    </citation>
    <scope>NUCLEOTIDE SEQUENCE [LARGE SCALE GENOMIC DNA]</scope>
    <source>
        <strain evidence="8 9">SNU WT2</strain>
    </source>
</reference>
<evidence type="ECO:0000313" key="8">
    <source>
        <dbReference type="EMBL" id="QBX83120.1"/>
    </source>
</evidence>
<proteinExistence type="predicted"/>
<dbReference type="InterPro" id="IPR050706">
    <property type="entry name" value="Cyclic-di-GMP_PDE-like"/>
</dbReference>
<keyword evidence="9" id="KW-1185">Reference proteome</keyword>
<feature type="transmembrane region" description="Helical" evidence="6">
    <location>
        <begin position="241"/>
        <end position="258"/>
    </location>
</feature>
<name>A0ABX5TCY3_9ENTR</name>
<keyword evidence="3 6" id="KW-0812">Transmembrane</keyword>
<dbReference type="RefSeq" id="WP_135324775.1">
    <property type="nucleotide sequence ID" value="NZ_CP038469.1"/>
</dbReference>
<evidence type="ECO:0000256" key="6">
    <source>
        <dbReference type="SAM" id="Phobius"/>
    </source>
</evidence>
<keyword evidence="4 6" id="KW-1133">Transmembrane helix</keyword>
<dbReference type="SMART" id="SM00052">
    <property type="entry name" value="EAL"/>
    <property type="match status" value="1"/>
</dbReference>
<feature type="transmembrane region" description="Helical" evidence="6">
    <location>
        <begin position="169"/>
        <end position="187"/>
    </location>
</feature>
<evidence type="ECO:0000256" key="2">
    <source>
        <dbReference type="ARBA" id="ARBA00022475"/>
    </source>
</evidence>
<dbReference type="Gene3D" id="3.20.20.450">
    <property type="entry name" value="EAL domain"/>
    <property type="match status" value="1"/>
</dbReference>
<dbReference type="InterPro" id="IPR035919">
    <property type="entry name" value="EAL_sf"/>
</dbReference>
<dbReference type="Pfam" id="PF05231">
    <property type="entry name" value="MASE1"/>
    <property type="match status" value="1"/>
</dbReference>
<dbReference type="InterPro" id="IPR001633">
    <property type="entry name" value="EAL_dom"/>
</dbReference>
<dbReference type="PROSITE" id="PS50883">
    <property type="entry name" value="EAL"/>
    <property type="match status" value="1"/>
</dbReference>
<evidence type="ECO:0000256" key="4">
    <source>
        <dbReference type="ARBA" id="ARBA00022989"/>
    </source>
</evidence>
<sequence>MKINKNYISIRDKWWALPLILPSLLLPLLSCANTYAHISTGTVILFYLPLALMISLMLFFGWAALPGIVVAISWYKYSQVGLYESLSVIAHFVVTIVLSWGGYKVFAPRRNNVAHGDSHLMFQRIFWQVFCPATLFLVLFQFAAFVGVYESKSGMTGVMPFNVSTLINYQALLVGNLVGVPLCYFIIRTLRNPLHLRGYFSQLKLQFDSKVTKKEFIIWLIILTTLMVLLCMPLNENSSIFSTNYTLSLLLPVMLWGAMRYGYRFISLIWAVVLITAIHYYQRYIPWYSGYDAQLTITSSSYLVFSFIVSYMSVLATRQRIVSARARRLAYLDPVVHLPNLRSLNRSLKSAPWSALCFLRVPGLELLGKNYGVMLRIQYKQKLSQWITELLAPDESVYQMSGHDLVLRLNTESHQQRIELLDKHIKQFRFIWDGMPLQPQVGVSYCYVRSPVNHIYLLLGELSTIADLSLATNAPENLQRRGAVHLQRDLKDKVVMMNRLQQALEHDRFFLMAQPILGVRGDVYHEILLRLKGDDDEIITPDCFLPVAHEFGLSSSIDLWVIENTLKYMAQNQARMPARRFAINLSPTSVCRARLPTDIAQLLERYQIEAWQLVFEVTESNALTNAEQAQATLLQLQLLGCQIAIDDFGTGYASYARLKNVSADILKIDGSFIRNIVSNSLDYQIVASICHLARMKRMMVVAEYVESEEIRSAVISLGIDYMQGYLIGKPMPLNEILEEQVPEALAPAEDSRGDIG</sequence>
<organism evidence="8 9">
    <name type="scientific">Citrobacter tructae</name>
    <dbReference type="NCBI Taxonomy" id="2562449"/>
    <lineage>
        <taxon>Bacteria</taxon>
        <taxon>Pseudomonadati</taxon>
        <taxon>Pseudomonadota</taxon>
        <taxon>Gammaproteobacteria</taxon>
        <taxon>Enterobacterales</taxon>
        <taxon>Enterobacteriaceae</taxon>
        <taxon>Citrobacter</taxon>
    </lineage>
</organism>
<feature type="transmembrane region" description="Helical" evidence="6">
    <location>
        <begin position="265"/>
        <end position="281"/>
    </location>
</feature>
<dbReference type="InterPro" id="IPR007895">
    <property type="entry name" value="MASE1"/>
</dbReference>
<dbReference type="Proteomes" id="UP000296284">
    <property type="component" value="Chromosome"/>
</dbReference>
<dbReference type="SMART" id="SM00267">
    <property type="entry name" value="GGDEF"/>
    <property type="match status" value="1"/>
</dbReference>